<dbReference type="InterPro" id="IPR031964">
    <property type="entry name" value="CARD_dom"/>
</dbReference>
<dbReference type="GO" id="GO:0032727">
    <property type="term" value="P:positive regulation of interferon-alpha production"/>
    <property type="evidence" value="ECO:0007669"/>
    <property type="project" value="UniProtKB-ARBA"/>
</dbReference>
<evidence type="ECO:0000256" key="17">
    <source>
        <dbReference type="ARBA" id="ARBA00023140"/>
    </source>
</evidence>
<evidence type="ECO:0000256" key="11">
    <source>
        <dbReference type="ARBA" id="ARBA00022859"/>
    </source>
</evidence>
<dbReference type="GO" id="GO:0005741">
    <property type="term" value="C:mitochondrial outer membrane"/>
    <property type="evidence" value="ECO:0007669"/>
    <property type="project" value="UniProtKB-SubCell"/>
</dbReference>
<dbReference type="CDD" id="cd08811">
    <property type="entry name" value="CARD_IPS1"/>
    <property type="match status" value="1"/>
</dbReference>
<evidence type="ECO:0000256" key="15">
    <source>
        <dbReference type="ARBA" id="ARBA00023136"/>
    </source>
</evidence>
<organism evidence="24">
    <name type="scientific">Lateolabrax japonicus</name>
    <name type="common">Japanese sea perch</name>
    <name type="synonym">Japanese sea bass</name>
    <dbReference type="NCBI Taxonomy" id="8164"/>
    <lineage>
        <taxon>Eukaryota</taxon>
        <taxon>Metazoa</taxon>
        <taxon>Chordata</taxon>
        <taxon>Craniata</taxon>
        <taxon>Vertebrata</taxon>
        <taxon>Euteleostomi</taxon>
        <taxon>Actinopterygii</taxon>
        <taxon>Neopterygii</taxon>
        <taxon>Teleostei</taxon>
        <taxon>Neoteleostei</taxon>
        <taxon>Acanthomorphata</taxon>
        <taxon>Eupercaria</taxon>
        <taxon>Acropomatiformes</taxon>
        <taxon>Lateolabracidae</taxon>
        <taxon>Lateolabrax</taxon>
    </lineage>
</organism>
<dbReference type="EMBL" id="KT005247">
    <property type="protein sequence ID" value="ALL27022.1"/>
    <property type="molecule type" value="mRNA"/>
</dbReference>
<evidence type="ECO:0000313" key="24">
    <source>
        <dbReference type="EMBL" id="ALL27022.1"/>
    </source>
</evidence>
<evidence type="ECO:0000256" key="2">
    <source>
        <dbReference type="ARBA" id="ARBA00004572"/>
    </source>
</evidence>
<keyword evidence="15" id="KW-0472">Membrane</keyword>
<keyword evidence="14" id="KW-0496">Mitochondrion</keyword>
<feature type="region of interest" description="Disordered" evidence="22">
    <location>
        <begin position="343"/>
        <end position="474"/>
    </location>
</feature>
<feature type="domain" description="Caspase recruitment" evidence="23">
    <location>
        <begin position="6"/>
        <end position="93"/>
    </location>
</feature>
<dbReference type="GO" id="GO:0032728">
    <property type="term" value="P:positive regulation of interferon-beta production"/>
    <property type="evidence" value="ECO:0007669"/>
    <property type="project" value="UniProtKB-ARBA"/>
</dbReference>
<keyword evidence="5" id="KW-0597">Phosphoprotein</keyword>
<evidence type="ECO:0000256" key="9">
    <source>
        <dbReference type="ARBA" id="ARBA00022787"/>
    </source>
</evidence>
<dbReference type="GO" id="GO:0035591">
    <property type="term" value="F:signaling adaptor activity"/>
    <property type="evidence" value="ECO:0007669"/>
    <property type="project" value="UniProtKB-ARBA"/>
</dbReference>
<keyword evidence="8" id="KW-0812">Transmembrane</keyword>
<dbReference type="GO" id="GO:0045071">
    <property type="term" value="P:negative regulation of viral genome replication"/>
    <property type="evidence" value="ECO:0007669"/>
    <property type="project" value="UniProtKB-ARBA"/>
</dbReference>
<accession>A0A0S1LIA6</accession>
<dbReference type="GO" id="GO:0032755">
    <property type="term" value="P:positive regulation of interleukin-6 production"/>
    <property type="evidence" value="ECO:0007669"/>
    <property type="project" value="UniProtKB-ARBA"/>
</dbReference>
<evidence type="ECO:0000256" key="20">
    <source>
        <dbReference type="ARBA" id="ARBA00082620"/>
    </source>
</evidence>
<dbReference type="AlphaFoldDB" id="A0A0S1LIA6"/>
<dbReference type="SMR" id="A0A0S1LIA6"/>
<feature type="compositionally biased region" description="Polar residues" evidence="22">
    <location>
        <begin position="121"/>
        <end position="135"/>
    </location>
</feature>
<feature type="compositionally biased region" description="Polar residues" evidence="22">
    <location>
        <begin position="304"/>
        <end position="316"/>
    </location>
</feature>
<keyword evidence="17" id="KW-0576">Peroxisome</keyword>
<dbReference type="GO" id="GO:0051607">
    <property type="term" value="P:defense response to virus"/>
    <property type="evidence" value="ECO:0007669"/>
    <property type="project" value="UniProtKB-KW"/>
</dbReference>
<feature type="compositionally biased region" description="Polar residues" evidence="22">
    <location>
        <begin position="564"/>
        <end position="575"/>
    </location>
</feature>
<dbReference type="Pfam" id="PF16739">
    <property type="entry name" value="CARD_2"/>
    <property type="match status" value="1"/>
</dbReference>
<dbReference type="GO" id="GO:1900227">
    <property type="term" value="P:positive regulation of NLRP3 inflammasome complex assembly"/>
    <property type="evidence" value="ECO:0007669"/>
    <property type="project" value="UniProtKB-ARBA"/>
</dbReference>
<feature type="region of interest" description="Disordered" evidence="22">
    <location>
        <begin position="542"/>
        <end position="575"/>
    </location>
</feature>
<protein>
    <recommendedName>
        <fullName evidence="19">Mitochondrial antiviral-signaling protein</fullName>
    </recommendedName>
    <alternativeName>
        <fullName evidence="20">Interferon beta promoter stimulator protein 1</fullName>
    </alternativeName>
    <alternativeName>
        <fullName evidence="21">Virus-induced-signaling adapter</fullName>
    </alternativeName>
</protein>
<feature type="compositionally biased region" description="Polar residues" evidence="22">
    <location>
        <begin position="397"/>
        <end position="408"/>
    </location>
</feature>
<evidence type="ECO:0000256" key="21">
    <source>
        <dbReference type="ARBA" id="ARBA00083233"/>
    </source>
</evidence>
<dbReference type="GO" id="GO:0070585">
    <property type="term" value="P:protein localization to mitochondrion"/>
    <property type="evidence" value="ECO:0007669"/>
    <property type="project" value="UniProtKB-ARBA"/>
</dbReference>
<name>A0A0S1LIA6_LATJA</name>
<keyword evidence="9" id="KW-1000">Mitochondrion outer membrane</keyword>
<evidence type="ECO:0000256" key="5">
    <source>
        <dbReference type="ARBA" id="ARBA00022553"/>
    </source>
</evidence>
<keyword evidence="16" id="KW-0564">Palmitate</keyword>
<evidence type="ECO:0000256" key="14">
    <source>
        <dbReference type="ARBA" id="ARBA00023128"/>
    </source>
</evidence>
<keyword evidence="6" id="KW-0945">Host-virus interaction</keyword>
<feature type="region of interest" description="Disordered" evidence="22">
    <location>
        <begin position="98"/>
        <end position="331"/>
    </location>
</feature>
<dbReference type="GO" id="GO:1900063">
    <property type="term" value="P:regulation of peroxisome organization"/>
    <property type="evidence" value="ECO:0007669"/>
    <property type="project" value="UniProtKB-ARBA"/>
</dbReference>
<evidence type="ECO:0000256" key="7">
    <source>
        <dbReference type="ARBA" id="ARBA00022588"/>
    </source>
</evidence>
<comment type="subcellular location">
    <subcellularLocation>
        <location evidence="2">Mitochondrion outer membrane</location>
        <topology evidence="2">Single-pass membrane protein</topology>
    </subcellularLocation>
    <subcellularLocation>
        <location evidence="1">Peroxisome</location>
    </subcellularLocation>
</comment>
<reference evidence="24" key="1">
    <citation type="journal article" date="2015" name="Dev. Comp. Immunol.">
        <title>Molecular Characterization and Expression Analysis of Mitochondrial Antiviral Signaling Protein Gene in Sea Perch, Lateolabrax japonicus.</title>
        <authorList>
            <person name="Jia P."/>
            <person name="Jin Y."/>
            <person name="Chen L."/>
            <person name="Zhang J."/>
            <person name="Jia K."/>
            <person name="Yi M."/>
        </authorList>
    </citation>
    <scope>NUCLEOTIDE SEQUENCE</scope>
</reference>
<keyword evidence="13" id="KW-0051">Antiviral defense</keyword>
<feature type="compositionally biased region" description="Pro residues" evidence="22">
    <location>
        <begin position="409"/>
        <end position="418"/>
    </location>
</feature>
<dbReference type="GO" id="GO:0002753">
    <property type="term" value="P:cytoplasmic pattern recognition receptor signaling pathway"/>
    <property type="evidence" value="ECO:0007669"/>
    <property type="project" value="UniProtKB-ARBA"/>
</dbReference>
<dbReference type="InterPro" id="IPR011029">
    <property type="entry name" value="DEATH-like_dom_sf"/>
</dbReference>
<evidence type="ECO:0000256" key="1">
    <source>
        <dbReference type="ARBA" id="ARBA00004275"/>
    </source>
</evidence>
<evidence type="ECO:0000256" key="16">
    <source>
        <dbReference type="ARBA" id="ARBA00023139"/>
    </source>
</evidence>
<dbReference type="InterPro" id="IPR042144">
    <property type="entry name" value="CARD_IPS1"/>
</dbReference>
<evidence type="ECO:0000256" key="12">
    <source>
        <dbReference type="ARBA" id="ARBA00022989"/>
    </source>
</evidence>
<keyword evidence="18" id="KW-0449">Lipoprotein</keyword>
<evidence type="ECO:0000256" key="18">
    <source>
        <dbReference type="ARBA" id="ARBA00023288"/>
    </source>
</evidence>
<dbReference type="GO" id="GO:0045087">
    <property type="term" value="P:innate immune response"/>
    <property type="evidence" value="ECO:0007669"/>
    <property type="project" value="UniProtKB-KW"/>
</dbReference>
<keyword evidence="12" id="KW-1133">Transmembrane helix</keyword>
<keyword evidence="3" id="KW-0488">Methylation</keyword>
<dbReference type="Gene3D" id="1.10.533.10">
    <property type="entry name" value="Death Domain, Fas"/>
    <property type="match status" value="1"/>
</dbReference>
<sequence>MSFANEKLYKGYLRKNMPTIVSNVKPREIVPHLPCLTDHDRENIEAKTETCGNYDGMVLLLSCLKRRESWPEQFIEALEACEQMTLAAEIRAEYNALRGNNSTPSSPPTTVVRAHVHPAPSASQLSIPESGGNSQAAVSPAAAASAPPEPAAVAQAPPEPAAAAQAPPELAAEASPPLENSEQPQAQAAQVPEAVSPPEPPQLAQVEVARPPSTPPPSPEIPHTQVTTTPPPQREINSHQEPVENSESDILDVSGDDAAIPDQASEGNSEVLINSVVWEADAPSLPDPLQTTTTAEVGPPRSPSPAQINSDVTDGSSFPLMTPVKPPVQDTTPLVAMKPAAVLQPEETSEPPATQVVESIPQPETAATTSPFPGAAGMDGDLHDDNTLCLSKPGQLISIQPLNDSSPTIPAPSLPPEPYSGNSDRLEMSEAAPDAGISADVPACSGGGSTVSAPPCQENGIAFNHNEPEENQYDSPCQSLETQDVREHMVQISELPSILNLDGQSLTPQAQIINGEAAKEIASAPPPPSTNDADIVLSVNIPSSGSYRPSEPAPADIPPDLKTVQESETASRAPTTNTKYFLTAAGVGALALLMAWKFKN</sequence>
<feature type="compositionally biased region" description="Low complexity" evidence="22">
    <location>
        <begin position="136"/>
        <end position="194"/>
    </location>
</feature>
<dbReference type="FunFam" id="1.10.533.10:FF:000063">
    <property type="entry name" value="Mitochondrial antiviral-signaling protein"/>
    <property type="match status" value="1"/>
</dbReference>
<evidence type="ECO:0000256" key="19">
    <source>
        <dbReference type="ARBA" id="ARBA00071084"/>
    </source>
</evidence>
<evidence type="ECO:0000256" key="8">
    <source>
        <dbReference type="ARBA" id="ARBA00022692"/>
    </source>
</evidence>
<evidence type="ECO:0000256" key="3">
    <source>
        <dbReference type="ARBA" id="ARBA00022481"/>
    </source>
</evidence>
<keyword evidence="11" id="KW-0391">Immunity</keyword>
<dbReference type="GO" id="GO:0005777">
    <property type="term" value="C:peroxisome"/>
    <property type="evidence" value="ECO:0007669"/>
    <property type="project" value="UniProtKB-SubCell"/>
</dbReference>
<evidence type="ECO:0000256" key="4">
    <source>
        <dbReference type="ARBA" id="ARBA00022499"/>
    </source>
</evidence>
<evidence type="ECO:0000259" key="23">
    <source>
        <dbReference type="Pfam" id="PF16739"/>
    </source>
</evidence>
<proteinExistence type="evidence at transcript level"/>
<keyword evidence="4" id="KW-1017">Isopeptide bond</keyword>
<evidence type="ECO:0000256" key="22">
    <source>
        <dbReference type="SAM" id="MobiDB-lite"/>
    </source>
</evidence>
<evidence type="ECO:0000256" key="10">
    <source>
        <dbReference type="ARBA" id="ARBA00022843"/>
    </source>
</evidence>
<dbReference type="SUPFAM" id="SSF47986">
    <property type="entry name" value="DEATH domain"/>
    <property type="match status" value="1"/>
</dbReference>
<keyword evidence="7" id="KW-0399">Innate immunity</keyword>
<evidence type="ECO:0000256" key="6">
    <source>
        <dbReference type="ARBA" id="ARBA00022581"/>
    </source>
</evidence>
<keyword evidence="10" id="KW-0832">Ubl conjugation</keyword>
<evidence type="ECO:0000256" key="13">
    <source>
        <dbReference type="ARBA" id="ARBA00023118"/>
    </source>
</evidence>
<dbReference type="GO" id="GO:0002230">
    <property type="term" value="P:positive regulation of defense response to virus by host"/>
    <property type="evidence" value="ECO:0007669"/>
    <property type="project" value="UniProtKB-ARBA"/>
</dbReference>